<dbReference type="InterPro" id="IPR051786">
    <property type="entry name" value="ASN_synthetase/amidase"/>
</dbReference>
<evidence type="ECO:0000313" key="10">
    <source>
        <dbReference type="Proteomes" id="UP000756860"/>
    </source>
</evidence>
<dbReference type="Pfam" id="PF13537">
    <property type="entry name" value="GATase_7"/>
    <property type="match status" value="1"/>
</dbReference>
<dbReference type="PANTHER" id="PTHR43284">
    <property type="entry name" value="ASPARAGINE SYNTHETASE (GLUTAMINE-HYDROLYZING)"/>
    <property type="match status" value="1"/>
</dbReference>
<dbReference type="NCBIfam" id="TIGR01536">
    <property type="entry name" value="asn_synth_AEB"/>
    <property type="match status" value="1"/>
</dbReference>
<dbReference type="Gene3D" id="3.60.20.10">
    <property type="entry name" value="Glutamine Phosphoribosylpyrophosphate, subunit 1, domain 1"/>
    <property type="match status" value="1"/>
</dbReference>
<dbReference type="Proteomes" id="UP000756860">
    <property type="component" value="Unassembled WGS sequence"/>
</dbReference>
<dbReference type="EMBL" id="JAHCVK010000002">
    <property type="protein sequence ID" value="MBT0653030.1"/>
    <property type="molecule type" value="Genomic_DNA"/>
</dbReference>
<evidence type="ECO:0000256" key="6">
    <source>
        <dbReference type="ARBA" id="ARBA00022962"/>
    </source>
</evidence>
<dbReference type="Pfam" id="PF00733">
    <property type="entry name" value="Asn_synthase"/>
    <property type="match status" value="1"/>
</dbReference>
<name>A0ABS5SCY0_9BACT</name>
<evidence type="ECO:0000256" key="4">
    <source>
        <dbReference type="ARBA" id="ARBA00022741"/>
    </source>
</evidence>
<keyword evidence="10" id="KW-1185">Reference proteome</keyword>
<dbReference type="SUPFAM" id="SSF52402">
    <property type="entry name" value="Adenine nucleotide alpha hydrolases-like"/>
    <property type="match status" value="1"/>
</dbReference>
<dbReference type="Gene3D" id="3.40.50.620">
    <property type="entry name" value="HUPs"/>
    <property type="match status" value="1"/>
</dbReference>
<evidence type="ECO:0000256" key="3">
    <source>
        <dbReference type="ARBA" id="ARBA00012737"/>
    </source>
</evidence>
<dbReference type="CDD" id="cd01991">
    <property type="entry name" value="Asn_synthase_B_C"/>
    <property type="match status" value="1"/>
</dbReference>
<keyword evidence="4" id="KW-0547">Nucleotide-binding</keyword>
<dbReference type="InterPro" id="IPR029055">
    <property type="entry name" value="Ntn_hydrolases_N"/>
</dbReference>
<comment type="catalytic activity">
    <reaction evidence="7">
        <text>L-aspartate + L-glutamine + ATP + H2O = L-asparagine + L-glutamate + AMP + diphosphate + H(+)</text>
        <dbReference type="Rhea" id="RHEA:12228"/>
        <dbReference type="ChEBI" id="CHEBI:15377"/>
        <dbReference type="ChEBI" id="CHEBI:15378"/>
        <dbReference type="ChEBI" id="CHEBI:29985"/>
        <dbReference type="ChEBI" id="CHEBI:29991"/>
        <dbReference type="ChEBI" id="CHEBI:30616"/>
        <dbReference type="ChEBI" id="CHEBI:33019"/>
        <dbReference type="ChEBI" id="CHEBI:58048"/>
        <dbReference type="ChEBI" id="CHEBI:58359"/>
        <dbReference type="ChEBI" id="CHEBI:456215"/>
        <dbReference type="EC" id="6.3.5.4"/>
    </reaction>
</comment>
<accession>A0ABS5SCY0</accession>
<keyword evidence="6" id="KW-0315">Glutamine amidotransferase</keyword>
<dbReference type="InterPro" id="IPR014729">
    <property type="entry name" value="Rossmann-like_a/b/a_fold"/>
</dbReference>
<gene>
    <name evidence="9" type="primary">asnB</name>
    <name evidence="9" type="ORF">KI810_08175</name>
</gene>
<protein>
    <recommendedName>
        <fullName evidence="3">asparagine synthase (glutamine-hydrolyzing)</fullName>
        <ecNumber evidence="3">6.3.5.4</ecNumber>
    </recommendedName>
</protein>
<evidence type="ECO:0000256" key="7">
    <source>
        <dbReference type="ARBA" id="ARBA00048741"/>
    </source>
</evidence>
<dbReference type="PROSITE" id="PS51278">
    <property type="entry name" value="GATASE_TYPE_2"/>
    <property type="match status" value="1"/>
</dbReference>
<dbReference type="PIRSF" id="PIRSF001589">
    <property type="entry name" value="Asn_synthetase_glu-h"/>
    <property type="match status" value="1"/>
</dbReference>
<reference evidence="9 10" key="1">
    <citation type="submission" date="2021-05" db="EMBL/GenBank/DDBJ databases">
        <title>The draft genome of Geobacter luticola JCM 17780.</title>
        <authorList>
            <person name="Xu Z."/>
            <person name="Masuda Y."/>
            <person name="Itoh H."/>
            <person name="Senoo K."/>
        </authorList>
    </citation>
    <scope>NUCLEOTIDE SEQUENCE [LARGE SCALE GENOMIC DNA]</scope>
    <source>
        <strain evidence="9 10">JCM 17780</strain>
    </source>
</reference>
<comment type="caution">
    <text evidence="9">The sequence shown here is derived from an EMBL/GenBank/DDBJ whole genome shotgun (WGS) entry which is preliminary data.</text>
</comment>
<dbReference type="RefSeq" id="WP_214175015.1">
    <property type="nucleotide sequence ID" value="NZ_JAHCVK010000002.1"/>
</dbReference>
<feature type="domain" description="Glutamine amidotransferase type-2" evidence="8">
    <location>
        <begin position="2"/>
        <end position="210"/>
    </location>
</feature>
<evidence type="ECO:0000313" key="9">
    <source>
        <dbReference type="EMBL" id="MBT0653030.1"/>
    </source>
</evidence>
<dbReference type="InterPro" id="IPR033738">
    <property type="entry name" value="AsnB_N"/>
</dbReference>
<proteinExistence type="inferred from homology"/>
<keyword evidence="9" id="KW-0436">Ligase</keyword>
<dbReference type="InterPro" id="IPR001962">
    <property type="entry name" value="Asn_synthase"/>
</dbReference>
<keyword evidence="5" id="KW-0067">ATP-binding</keyword>
<dbReference type="GO" id="GO:0004066">
    <property type="term" value="F:asparagine synthase (glutamine-hydrolyzing) activity"/>
    <property type="evidence" value="ECO:0007669"/>
    <property type="project" value="UniProtKB-EC"/>
</dbReference>
<dbReference type="SUPFAM" id="SSF56235">
    <property type="entry name" value="N-terminal nucleophile aminohydrolases (Ntn hydrolases)"/>
    <property type="match status" value="1"/>
</dbReference>
<evidence type="ECO:0000256" key="5">
    <source>
        <dbReference type="ARBA" id="ARBA00022840"/>
    </source>
</evidence>
<sequence>MCGIAGIIAPQASRYRDAIQKMTDSLSHRGPDGSGIHFFDACALGHRRLSVVDLETGRQPMLSQVSSVGITFNGEIYGYREIRATLTDYPFCTSSDTEVILALYEKYRHNCMAHVPGMFAFAVWDEARQELFCARDRFGEKPFYYAFGKGGEFIFASEIKAILASGLVKPVLNREALAHYLQYLYVHPLQTIYGNIHALPPAHSLRWRDERVSVERYWTLPKTVEKIAPAEAVERFRELFDRAVARQLVADVPVGAFLSGGLDSSTVVAVASRHQARIKTFSFGFEDSVSELPYARQVAEKYGTEHFELADKTADIGELLVAMQEVYDEPFADSSNIPTYLISKLASDHVKVVLTGDGADELLAGYLWYRPLLAMQKGGSSQLLRLALALSRFLRLKAPPSLIYRGLGEVYAKRYGSIAQAHSTQKQYFTDSELVVLGLKSSVNVPFPDGDRVSGSIDDALKLDIEGYMPGDILVKIDRASMANGLELRAPFLDVDFASFCISLPWSMKTDTEQDKRILRQGYADTWPPAVRSRNKQGFGAPVNYWLKHDSVRALKEKYLGKPDQRVYSIMPYGSMRDYIERDDYRTWILLVLSMWLERHNVETT</sequence>
<evidence type="ECO:0000259" key="8">
    <source>
        <dbReference type="PROSITE" id="PS51278"/>
    </source>
</evidence>
<dbReference type="InterPro" id="IPR006426">
    <property type="entry name" value="Asn_synth_AEB"/>
</dbReference>
<dbReference type="CDD" id="cd00712">
    <property type="entry name" value="AsnB"/>
    <property type="match status" value="1"/>
</dbReference>
<comment type="pathway">
    <text evidence="1">Amino-acid biosynthesis; L-asparagine biosynthesis; L-asparagine from L-aspartate (L-Gln route): step 1/1.</text>
</comment>
<comment type="similarity">
    <text evidence="2">Belongs to the asparagine synthetase family.</text>
</comment>
<evidence type="ECO:0000256" key="1">
    <source>
        <dbReference type="ARBA" id="ARBA00005187"/>
    </source>
</evidence>
<dbReference type="InterPro" id="IPR017932">
    <property type="entry name" value="GATase_2_dom"/>
</dbReference>
<dbReference type="EC" id="6.3.5.4" evidence="3"/>
<dbReference type="PANTHER" id="PTHR43284:SF1">
    <property type="entry name" value="ASPARAGINE SYNTHETASE"/>
    <property type="match status" value="1"/>
</dbReference>
<evidence type="ECO:0000256" key="2">
    <source>
        <dbReference type="ARBA" id="ARBA00005752"/>
    </source>
</evidence>
<organism evidence="9 10">
    <name type="scientific">Geomobilimonas luticola</name>
    <dbReference type="NCBI Taxonomy" id="1114878"/>
    <lineage>
        <taxon>Bacteria</taxon>
        <taxon>Pseudomonadati</taxon>
        <taxon>Thermodesulfobacteriota</taxon>
        <taxon>Desulfuromonadia</taxon>
        <taxon>Geobacterales</taxon>
        <taxon>Geobacteraceae</taxon>
        <taxon>Geomobilimonas</taxon>
    </lineage>
</organism>